<dbReference type="InterPro" id="IPR036874">
    <property type="entry name" value="Carbonic_anhydrase_sf"/>
</dbReference>
<comment type="caution">
    <text evidence="9">The sequence shown here is derived from an EMBL/GenBank/DDBJ whole genome shotgun (WGS) entry which is preliminary data.</text>
</comment>
<dbReference type="SMART" id="SM00947">
    <property type="entry name" value="Pro_CA"/>
    <property type="match status" value="1"/>
</dbReference>
<dbReference type="PANTHER" id="PTHR11002">
    <property type="entry name" value="CARBONIC ANHYDRASE"/>
    <property type="match status" value="1"/>
</dbReference>
<dbReference type="EC" id="4.2.1.1" evidence="2 8"/>
<evidence type="ECO:0000256" key="2">
    <source>
        <dbReference type="ARBA" id="ARBA00012925"/>
    </source>
</evidence>
<dbReference type="PANTHER" id="PTHR11002:SF76">
    <property type="entry name" value="CARBONIC ANHYDRASE"/>
    <property type="match status" value="1"/>
</dbReference>
<reference evidence="9" key="1">
    <citation type="submission" date="2021-03" db="EMBL/GenBank/DDBJ databases">
        <title>Evolutionary innovations through gain and loss of genes in the ectomycorrhizal Boletales.</title>
        <authorList>
            <person name="Wu G."/>
            <person name="Miyauchi S."/>
            <person name="Morin E."/>
            <person name="Yang Z.-L."/>
            <person name="Xu J."/>
            <person name="Martin F.M."/>
        </authorList>
    </citation>
    <scope>NUCLEOTIDE SEQUENCE</scope>
    <source>
        <strain evidence="9">BR01</strain>
    </source>
</reference>
<keyword evidence="3 7" id="KW-0479">Metal-binding</keyword>
<keyword evidence="10" id="KW-1185">Reference proteome</keyword>
<evidence type="ECO:0000256" key="8">
    <source>
        <dbReference type="RuleBase" id="RU003956"/>
    </source>
</evidence>
<dbReference type="GO" id="GO:0034599">
    <property type="term" value="P:cellular response to oxidative stress"/>
    <property type="evidence" value="ECO:0007669"/>
    <property type="project" value="TreeGrafter"/>
</dbReference>
<evidence type="ECO:0000256" key="7">
    <source>
        <dbReference type="PIRSR" id="PIRSR601765-1"/>
    </source>
</evidence>
<gene>
    <name evidence="9" type="ORF">JVT61DRAFT_4819</name>
</gene>
<evidence type="ECO:0000256" key="1">
    <source>
        <dbReference type="ARBA" id="ARBA00006217"/>
    </source>
</evidence>
<keyword evidence="5 8" id="KW-0456">Lyase</keyword>
<dbReference type="GO" id="GO:0071244">
    <property type="term" value="P:cellular response to carbon dioxide"/>
    <property type="evidence" value="ECO:0007669"/>
    <property type="project" value="TreeGrafter"/>
</dbReference>
<dbReference type="Pfam" id="PF00484">
    <property type="entry name" value="Pro_CA"/>
    <property type="match status" value="1"/>
</dbReference>
<proteinExistence type="inferred from homology"/>
<evidence type="ECO:0000256" key="3">
    <source>
        <dbReference type="ARBA" id="ARBA00022723"/>
    </source>
</evidence>
<dbReference type="EMBL" id="JAGFBS010000019">
    <property type="protein sequence ID" value="KAG6374167.1"/>
    <property type="molecule type" value="Genomic_DNA"/>
</dbReference>
<feature type="binding site" evidence="7">
    <location>
        <position position="63"/>
    </location>
    <ligand>
        <name>Zn(2+)</name>
        <dbReference type="ChEBI" id="CHEBI:29105"/>
    </ligand>
</feature>
<dbReference type="OrthoDB" id="10248475at2759"/>
<dbReference type="CDD" id="cd00883">
    <property type="entry name" value="beta_CA_cladeA"/>
    <property type="match status" value="1"/>
</dbReference>
<comment type="catalytic activity">
    <reaction evidence="6 8">
        <text>hydrogencarbonate + H(+) = CO2 + H2O</text>
        <dbReference type="Rhea" id="RHEA:10748"/>
        <dbReference type="ChEBI" id="CHEBI:15377"/>
        <dbReference type="ChEBI" id="CHEBI:15378"/>
        <dbReference type="ChEBI" id="CHEBI:16526"/>
        <dbReference type="ChEBI" id="CHEBI:17544"/>
        <dbReference type="EC" id="4.2.1.1"/>
    </reaction>
</comment>
<name>A0A8I2YN91_9AGAM</name>
<keyword evidence="4 7" id="KW-0862">Zinc</keyword>
<dbReference type="Proteomes" id="UP000683000">
    <property type="component" value="Unassembled WGS sequence"/>
</dbReference>
<organism evidence="9 10">
    <name type="scientific">Boletus reticuloceps</name>
    <dbReference type="NCBI Taxonomy" id="495285"/>
    <lineage>
        <taxon>Eukaryota</taxon>
        <taxon>Fungi</taxon>
        <taxon>Dikarya</taxon>
        <taxon>Basidiomycota</taxon>
        <taxon>Agaricomycotina</taxon>
        <taxon>Agaricomycetes</taxon>
        <taxon>Agaricomycetidae</taxon>
        <taxon>Boletales</taxon>
        <taxon>Boletineae</taxon>
        <taxon>Boletaceae</taxon>
        <taxon>Boletoideae</taxon>
        <taxon>Boletus</taxon>
    </lineage>
</organism>
<comment type="function">
    <text evidence="8">Reversible hydration of carbon dioxide.</text>
</comment>
<evidence type="ECO:0000256" key="4">
    <source>
        <dbReference type="ARBA" id="ARBA00022833"/>
    </source>
</evidence>
<evidence type="ECO:0000313" key="10">
    <source>
        <dbReference type="Proteomes" id="UP000683000"/>
    </source>
</evidence>
<dbReference type="GO" id="GO:0004089">
    <property type="term" value="F:carbonate dehydratase activity"/>
    <property type="evidence" value="ECO:0007669"/>
    <property type="project" value="UniProtKB-UniRule"/>
</dbReference>
<feature type="binding site" evidence="7">
    <location>
        <position position="61"/>
    </location>
    <ligand>
        <name>Zn(2+)</name>
        <dbReference type="ChEBI" id="CHEBI:29105"/>
    </ligand>
</feature>
<feature type="binding site" evidence="7">
    <location>
        <position position="120"/>
    </location>
    <ligand>
        <name>Zn(2+)</name>
        <dbReference type="ChEBI" id="CHEBI:29105"/>
    </ligand>
</feature>
<dbReference type="GO" id="GO:0008270">
    <property type="term" value="F:zinc ion binding"/>
    <property type="evidence" value="ECO:0007669"/>
    <property type="project" value="UniProtKB-UniRule"/>
</dbReference>
<protein>
    <recommendedName>
        <fullName evidence="2 8">Carbonic anhydrase</fullName>
        <ecNumber evidence="2 8">4.2.1.1</ecNumber>
    </recommendedName>
    <alternativeName>
        <fullName evidence="8">Carbonate dehydratase</fullName>
    </alternativeName>
</protein>
<accession>A0A8I2YN91</accession>
<dbReference type="AlphaFoldDB" id="A0A8I2YN91"/>
<evidence type="ECO:0000256" key="6">
    <source>
        <dbReference type="ARBA" id="ARBA00048348"/>
    </source>
</evidence>
<dbReference type="SUPFAM" id="SSF53056">
    <property type="entry name" value="beta-carbonic anhydrase, cab"/>
    <property type="match status" value="1"/>
</dbReference>
<sequence length="232" mass="24184">MIPPTSPVHALLDGNASWADAVDRADPGFFQRSAKGQSPKAPLPIHPLFVSHPTQVLWFGCSDSRVPESVITGARPGDIFVHRNVANQCHPDDDSALAVLSYAVGTVGVEHVIVAGHTCCGGAAACYEAVTARSATATGLEIKTPLHAGSHPSWSSSPLSTSASTPADGALDLIVHENVKRQVEHVCATDAIQQAWAAGKQVSVHGWVYDVGSGRIRDVGVSRGPLGVPVQL</sequence>
<feature type="binding site" evidence="7">
    <location>
        <position position="117"/>
    </location>
    <ligand>
        <name>Zn(2+)</name>
        <dbReference type="ChEBI" id="CHEBI:29105"/>
    </ligand>
</feature>
<dbReference type="InterPro" id="IPR001765">
    <property type="entry name" value="Carbonic_anhydrase"/>
</dbReference>
<comment type="similarity">
    <text evidence="1 8">Belongs to the beta-class carbonic anhydrase family.</text>
</comment>
<evidence type="ECO:0000256" key="5">
    <source>
        <dbReference type="ARBA" id="ARBA00023239"/>
    </source>
</evidence>
<dbReference type="Gene3D" id="3.40.1050.10">
    <property type="entry name" value="Carbonic anhydrase"/>
    <property type="match status" value="1"/>
</dbReference>
<evidence type="ECO:0000313" key="9">
    <source>
        <dbReference type="EMBL" id="KAG6374167.1"/>
    </source>
</evidence>
<comment type="cofactor">
    <cofactor evidence="7">
        <name>Zn(2+)</name>
        <dbReference type="ChEBI" id="CHEBI:29105"/>
    </cofactor>
    <text evidence="7">Binds 1 zinc ion per subunit.</text>
</comment>